<keyword evidence="3" id="KW-0408">Iron</keyword>
<evidence type="ECO:0000256" key="1">
    <source>
        <dbReference type="ARBA" id="ARBA00022617"/>
    </source>
</evidence>
<evidence type="ECO:0000256" key="3">
    <source>
        <dbReference type="ARBA" id="ARBA00023004"/>
    </source>
</evidence>
<dbReference type="EMBL" id="CP081495">
    <property type="protein sequence ID" value="UYW02636.1"/>
    <property type="molecule type" value="Genomic_DNA"/>
</dbReference>
<reference evidence="5" key="1">
    <citation type="submission" date="2021-08" db="EMBL/GenBank/DDBJ databases">
        <title>Flavobacterium sp. strain CC-SYL302.</title>
        <authorList>
            <person name="Lin S.-Y."/>
            <person name="Lee T.-H."/>
            <person name="Young C.-C."/>
        </authorList>
    </citation>
    <scope>NUCLEOTIDE SEQUENCE</scope>
    <source>
        <strain evidence="5">CC-SYL302</strain>
    </source>
</reference>
<dbReference type="PROSITE" id="PS51257">
    <property type="entry name" value="PROKAR_LIPOPROTEIN"/>
    <property type="match status" value="1"/>
</dbReference>
<evidence type="ECO:0000259" key="4">
    <source>
        <dbReference type="Pfam" id="PF13442"/>
    </source>
</evidence>
<evidence type="ECO:0000313" key="5">
    <source>
        <dbReference type="EMBL" id="UYW02636.1"/>
    </source>
</evidence>
<keyword evidence="1" id="KW-0349">Heme</keyword>
<dbReference type="SUPFAM" id="SSF46626">
    <property type="entry name" value="Cytochrome c"/>
    <property type="match status" value="1"/>
</dbReference>
<dbReference type="Pfam" id="PF13442">
    <property type="entry name" value="Cytochrome_CBB3"/>
    <property type="match status" value="1"/>
</dbReference>
<feature type="domain" description="Cytochrome c" evidence="4">
    <location>
        <begin position="96"/>
        <end position="174"/>
    </location>
</feature>
<dbReference type="InterPro" id="IPR009056">
    <property type="entry name" value="Cyt_c-like_dom"/>
</dbReference>
<dbReference type="PANTHER" id="PTHR40394:SF2">
    <property type="entry name" value="QUINOL:CYTOCHROME C OXIDOREDUCTASE MEMBRANE PROTEIN"/>
    <property type="match status" value="1"/>
</dbReference>
<proteinExistence type="predicted"/>
<keyword evidence="6" id="KW-1185">Reference proteome</keyword>
<protein>
    <submittedName>
        <fullName evidence="5">Cytochrome c</fullName>
    </submittedName>
</protein>
<evidence type="ECO:0000256" key="2">
    <source>
        <dbReference type="ARBA" id="ARBA00022723"/>
    </source>
</evidence>
<dbReference type="Gene3D" id="1.10.760.10">
    <property type="entry name" value="Cytochrome c-like domain"/>
    <property type="match status" value="1"/>
</dbReference>
<name>A0ABY6M260_9FLAO</name>
<evidence type="ECO:0000313" key="6">
    <source>
        <dbReference type="Proteomes" id="UP001163328"/>
    </source>
</evidence>
<accession>A0ABY6M260</accession>
<sequence>MKSIYKLFVLAGVSFVATSCFNKSKPNYELFPNMYRSVAYETYSEVPAFKNGKEGQLPAEGSIKRGYTPYDLPNTTEGLMLSHNTKSPFETLTEKQAAEGAQLYGIYCAVCHGAKGDGQGVLVKREKFLGVPSYADRDITAGSVFFVETYGLNSMGSHANQLSQTERWLVADHVMKLKGELTK</sequence>
<dbReference type="RefSeq" id="WP_264435187.1">
    <property type="nucleotide sequence ID" value="NZ_CP081495.1"/>
</dbReference>
<organism evidence="5 6">
    <name type="scientific">Flavobacterium agricola</name>
    <dbReference type="NCBI Taxonomy" id="2870839"/>
    <lineage>
        <taxon>Bacteria</taxon>
        <taxon>Pseudomonadati</taxon>
        <taxon>Bacteroidota</taxon>
        <taxon>Flavobacteriia</taxon>
        <taxon>Flavobacteriales</taxon>
        <taxon>Flavobacteriaceae</taxon>
        <taxon>Flavobacterium</taxon>
    </lineage>
</organism>
<keyword evidence="2" id="KW-0479">Metal-binding</keyword>
<gene>
    <name evidence="5" type="ORF">K5I29_09640</name>
</gene>
<dbReference type="Proteomes" id="UP001163328">
    <property type="component" value="Chromosome"/>
</dbReference>
<dbReference type="InterPro" id="IPR036909">
    <property type="entry name" value="Cyt_c-like_dom_sf"/>
</dbReference>
<dbReference type="PANTHER" id="PTHR40394">
    <property type="entry name" value="LIPOPROTEIN-RELATED"/>
    <property type="match status" value="1"/>
</dbReference>